<dbReference type="EMBL" id="CADEAL010001413">
    <property type="protein sequence ID" value="CAB1432197.1"/>
    <property type="molecule type" value="Genomic_DNA"/>
</dbReference>
<sequence>MSTAPPAGGDAASHCGDTVLQWCLWALWLPGVLLAKISLTCSGGCFRGRDDSGEPGNPIPSRRSAGASELAAAASSFCFGRWSFARSRRPTDTTPSGGPHARVSHAAVPEKKELPPLHCLRRSCPEPELVIEHARHSCHTRPARGF</sequence>
<evidence type="ECO:0000313" key="3">
    <source>
        <dbReference type="Proteomes" id="UP001153269"/>
    </source>
</evidence>
<protein>
    <submittedName>
        <fullName evidence="2">Uncharacterized protein</fullName>
    </submittedName>
</protein>
<evidence type="ECO:0000313" key="2">
    <source>
        <dbReference type="EMBL" id="CAB1432197.1"/>
    </source>
</evidence>
<evidence type="ECO:0000256" key="1">
    <source>
        <dbReference type="SAM" id="MobiDB-lite"/>
    </source>
</evidence>
<dbReference type="AlphaFoldDB" id="A0A9N7YM75"/>
<name>A0A9N7YM75_PLEPL</name>
<reference evidence="2" key="1">
    <citation type="submission" date="2020-03" db="EMBL/GenBank/DDBJ databases">
        <authorList>
            <person name="Weist P."/>
        </authorList>
    </citation>
    <scope>NUCLEOTIDE SEQUENCE</scope>
</reference>
<organism evidence="2 3">
    <name type="scientific">Pleuronectes platessa</name>
    <name type="common">European plaice</name>
    <dbReference type="NCBI Taxonomy" id="8262"/>
    <lineage>
        <taxon>Eukaryota</taxon>
        <taxon>Metazoa</taxon>
        <taxon>Chordata</taxon>
        <taxon>Craniata</taxon>
        <taxon>Vertebrata</taxon>
        <taxon>Euteleostomi</taxon>
        <taxon>Actinopterygii</taxon>
        <taxon>Neopterygii</taxon>
        <taxon>Teleostei</taxon>
        <taxon>Neoteleostei</taxon>
        <taxon>Acanthomorphata</taxon>
        <taxon>Carangaria</taxon>
        <taxon>Pleuronectiformes</taxon>
        <taxon>Pleuronectoidei</taxon>
        <taxon>Pleuronectidae</taxon>
        <taxon>Pleuronectes</taxon>
    </lineage>
</organism>
<keyword evidence="3" id="KW-1185">Reference proteome</keyword>
<proteinExistence type="predicted"/>
<dbReference type="Proteomes" id="UP001153269">
    <property type="component" value="Unassembled WGS sequence"/>
</dbReference>
<comment type="caution">
    <text evidence="2">The sequence shown here is derived from an EMBL/GenBank/DDBJ whole genome shotgun (WGS) entry which is preliminary data.</text>
</comment>
<feature type="region of interest" description="Disordered" evidence="1">
    <location>
        <begin position="88"/>
        <end position="108"/>
    </location>
</feature>
<gene>
    <name evidence="2" type="ORF">PLEPLA_LOCUS20254</name>
</gene>
<accession>A0A9N7YM75</accession>